<dbReference type="NCBIfam" id="TIGR01667">
    <property type="entry name" value="YCCS_YHFK"/>
    <property type="match status" value="1"/>
</dbReference>
<dbReference type="EMBL" id="CP022278">
    <property type="protein sequence ID" value="ASK28469.1"/>
    <property type="molecule type" value="Genomic_DNA"/>
</dbReference>
<organism evidence="7 8">
    <name type="scientific">Neisseria chenwenguii</name>
    <dbReference type="NCBI Taxonomy" id="1853278"/>
    <lineage>
        <taxon>Bacteria</taxon>
        <taxon>Pseudomonadati</taxon>
        <taxon>Pseudomonadota</taxon>
        <taxon>Betaproteobacteria</taxon>
        <taxon>Neisseriales</taxon>
        <taxon>Neisseriaceae</taxon>
        <taxon>Neisseria</taxon>
    </lineage>
</organism>
<evidence type="ECO:0000256" key="3">
    <source>
        <dbReference type="ARBA" id="ARBA00022692"/>
    </source>
</evidence>
<evidence type="ECO:0000313" key="8">
    <source>
        <dbReference type="Proteomes" id="UP000198238"/>
    </source>
</evidence>
<accession>A0A220S4M2</accession>
<gene>
    <name evidence="7" type="primary">yccS</name>
    <name evidence="7" type="ORF">BG910_05585</name>
</gene>
<dbReference type="Pfam" id="PF13515">
    <property type="entry name" value="FUSC_2"/>
    <property type="match status" value="1"/>
</dbReference>
<dbReference type="InterPro" id="IPR049453">
    <property type="entry name" value="Memb_transporter_dom"/>
</dbReference>
<evidence type="ECO:0000256" key="5">
    <source>
        <dbReference type="ARBA" id="ARBA00023136"/>
    </source>
</evidence>
<dbReference type="Proteomes" id="UP000198238">
    <property type="component" value="Chromosome"/>
</dbReference>
<dbReference type="NCBIfam" id="TIGR01666">
    <property type="entry name" value="YCCS"/>
    <property type="match status" value="1"/>
</dbReference>
<dbReference type="KEGG" id="nei:BG910_05585"/>
<dbReference type="InterPro" id="IPR032692">
    <property type="entry name" value="YccS_N"/>
</dbReference>
<dbReference type="PANTHER" id="PTHR30509">
    <property type="entry name" value="P-HYDROXYBENZOIC ACID EFFLUX PUMP SUBUNIT-RELATED"/>
    <property type="match status" value="1"/>
</dbReference>
<keyword evidence="8" id="KW-1185">Reference proteome</keyword>
<evidence type="ECO:0000256" key="4">
    <source>
        <dbReference type="ARBA" id="ARBA00022989"/>
    </source>
</evidence>
<reference evidence="7 8" key="1">
    <citation type="submission" date="2017-06" db="EMBL/GenBank/DDBJ databases">
        <title>Neisseria chenwenguii sp. nov., isolated from the intestinal contents of Tibetan Plateau Pika in Yushu, Qinghai Province, China.</title>
        <authorList>
            <person name="Zhang G."/>
        </authorList>
    </citation>
    <scope>NUCLEOTIDE SEQUENCE [LARGE SCALE GENOMIC DNA]</scope>
    <source>
        <strain evidence="7 8">10023</strain>
    </source>
</reference>
<keyword evidence="5" id="KW-0472">Membrane</keyword>
<keyword evidence="3" id="KW-0812">Transmembrane</keyword>
<dbReference type="InterPro" id="IPR010020">
    <property type="entry name" value="Integral_membrane_YCCS_YHJK"/>
</dbReference>
<dbReference type="PANTHER" id="PTHR30509:SF8">
    <property type="entry name" value="INNER MEMBRANE PROTEIN YCCS"/>
    <property type="match status" value="1"/>
</dbReference>
<evidence type="ECO:0000256" key="6">
    <source>
        <dbReference type="ARBA" id="ARBA00043993"/>
    </source>
</evidence>
<dbReference type="OrthoDB" id="8670769at2"/>
<protein>
    <submittedName>
        <fullName evidence="7">TIGR01666 family membrane protein</fullName>
    </submittedName>
</protein>
<comment type="similarity">
    <text evidence="6">Belongs to the YccS/YhfK family.</text>
</comment>
<proteinExistence type="inferred from homology"/>
<keyword evidence="2" id="KW-1003">Cell membrane</keyword>
<dbReference type="AlphaFoldDB" id="A0A220S4M2"/>
<keyword evidence="4" id="KW-1133">Transmembrane helix</keyword>
<evidence type="ECO:0000313" key="7">
    <source>
        <dbReference type="EMBL" id="ASK28469.1"/>
    </source>
</evidence>
<dbReference type="RefSeq" id="WP_089037155.1">
    <property type="nucleotide sequence ID" value="NZ_CP022278.1"/>
</dbReference>
<comment type="subcellular location">
    <subcellularLocation>
        <location evidence="1">Cell membrane</location>
        <topology evidence="1">Multi-pass membrane protein</topology>
    </subcellularLocation>
</comment>
<name>A0A220S4M2_9NEIS</name>
<dbReference type="GO" id="GO:0005886">
    <property type="term" value="C:plasma membrane"/>
    <property type="evidence" value="ECO:0007669"/>
    <property type="project" value="UniProtKB-SubCell"/>
</dbReference>
<dbReference type="InterPro" id="IPR010019">
    <property type="entry name" value="Integral_membrane_YccS"/>
</dbReference>
<dbReference type="Pfam" id="PF12805">
    <property type="entry name" value="FUSC-like"/>
    <property type="match status" value="1"/>
</dbReference>
<evidence type="ECO:0000256" key="1">
    <source>
        <dbReference type="ARBA" id="ARBA00004651"/>
    </source>
</evidence>
<evidence type="ECO:0000256" key="2">
    <source>
        <dbReference type="ARBA" id="ARBA00022475"/>
    </source>
</evidence>
<sequence length="713" mass="79036">MRTPPLKPLLIAALPVFASVFTAATLVWHFDAPKLAMPFVLGIIAGGLVDLDNRLTGRLKNIVVTVALFTLASLTAQMTLGTGLPFIAAMTGMTFCFTIMGAVGLRYRTFAFGALAVAVYTSLTYTPESFWLTNPLMILCGTLLYSAFTLVFHMVFPHRPVQESVAAAYEALGGYFDAKADFFDPDEAAWLGNRQIDLAMRNTGVVAAFNQCRAALFYRLRGQHRHPRTARMLRYYFAVQDIHERISSAHMDYAELAEKLKNTDLIFRIHRLLEMQGQACRNVAEGLRGGRPYKYSKRLARAVEGCRQSLAHFSDGHKGTGEVHNLQQLLNNLISVDYQLKHLENSSLTADADTDTRIAALEGGGLKTVWQTVRGQLNFESSVFRHAVRLSIVVAVACAIVEVLQLNLGYWILLTALFVAQPNYTATKSRVYQRIAGTVLGVIVGSLVPYFTPSVETKLWIVIAATTLFFVSRSYKYSFSTFFITIQALTSFSLAGLDVYSAMPVRIIDTVIGAVLAWAAASHLWPDWKYLTLERTAAQAVSGNGAYLGKIADQLRHGSRDDVEYRTVRRRAHEYTAALGSTLSDMSSEPKKYSNRLQEGFTLLQNSYALTGYISALGAYRSHMADSGNQAFAEQFYQTARQTAGLLETLPQQSSESFQTALSRIRSDLETLRSQAGDERQSNILWQQLSLIARQLEPCYQALRHCGAGKTAE</sequence>